<dbReference type="Proteomes" id="UP000006671">
    <property type="component" value="Unassembled WGS sequence"/>
</dbReference>
<proteinExistence type="predicted"/>
<dbReference type="VEuPathDB" id="AmoebaDB:NAEGRDRAFT_49227"/>
<organism evidence="3">
    <name type="scientific">Naegleria gruberi</name>
    <name type="common">Amoeba</name>
    <dbReference type="NCBI Taxonomy" id="5762"/>
    <lineage>
        <taxon>Eukaryota</taxon>
        <taxon>Discoba</taxon>
        <taxon>Heterolobosea</taxon>
        <taxon>Tetramitia</taxon>
        <taxon>Eutetramitia</taxon>
        <taxon>Vahlkampfiidae</taxon>
        <taxon>Naegleria</taxon>
    </lineage>
</organism>
<evidence type="ECO:0000313" key="2">
    <source>
        <dbReference type="EMBL" id="EFC44173.1"/>
    </source>
</evidence>
<name>D2VG02_NAEGR</name>
<dbReference type="RefSeq" id="XP_002676917.1">
    <property type="nucleotide sequence ID" value="XM_002676871.1"/>
</dbReference>
<dbReference type="AlphaFoldDB" id="D2VG02"/>
<sequence>MPPPPHRESSTSTSLIRNTLPICISTHNNFNSRKPEITIMGIGSSSPTPPPSTNIPINKKNYSKSTPSTSSQVLLSVKEKTISLPPQKTSFTSTTTTTFKPQNAKFKEIPMKPLSELKNMLSYYDDFGSLYFNSNLIKDYAKEITILLTYSIHNEYISNIKDNLDKALIKFLSMDGHAKNNNDIEEFLDDFKSLHLQCFKIQKATEEKQSANYLHLFTQTVAKNHDMSISDLIGCVKKFADELPKYTELHARSKKKRKIDVVSDEKTECITRMNESLTRAEKYMKKSKTEITDYASHLLDVAPSPTVQFHTHSTEECDKFLFPFRGDVLELDKYQYPTLFEWSQETKLHMQQDLSGKISSFGVPSIEKGMEFCVRFTCEQLSPKVTGKPLPVHLQKLLNYFDEIDSLSNTITDNETSKNTRHIADVSDLILHDPVENKMKLMHPYYQYYYYHYYLSLYNSFENEKPESEENPFLSMAPPKTKPLNRPLFGKRVRNMRNAHPDETPTLESFPSFEFGFPYNLSRNNLQTDQGHTH</sequence>
<accession>D2VG02</accession>
<gene>
    <name evidence="2" type="ORF">NAEGRDRAFT_49227</name>
</gene>
<dbReference type="GeneID" id="8848086"/>
<dbReference type="InParanoid" id="D2VG02"/>
<feature type="region of interest" description="Disordered" evidence="1">
    <location>
        <begin position="38"/>
        <end position="68"/>
    </location>
</feature>
<dbReference type="EMBL" id="GG738869">
    <property type="protein sequence ID" value="EFC44173.1"/>
    <property type="molecule type" value="Genomic_DNA"/>
</dbReference>
<protein>
    <submittedName>
        <fullName evidence="2">Predicted protein</fullName>
    </submittedName>
</protein>
<keyword evidence="3" id="KW-1185">Reference proteome</keyword>
<dbReference type="KEGG" id="ngr:NAEGRDRAFT_49227"/>
<reference evidence="2 3" key="1">
    <citation type="journal article" date="2010" name="Cell">
        <title>The genome of Naegleria gruberi illuminates early eukaryotic versatility.</title>
        <authorList>
            <person name="Fritz-Laylin L.K."/>
            <person name="Prochnik S.E."/>
            <person name="Ginger M.L."/>
            <person name="Dacks J.B."/>
            <person name="Carpenter M.L."/>
            <person name="Field M.C."/>
            <person name="Kuo A."/>
            <person name="Paredez A."/>
            <person name="Chapman J."/>
            <person name="Pham J."/>
            <person name="Shu S."/>
            <person name="Neupane R."/>
            <person name="Cipriano M."/>
            <person name="Mancuso J."/>
            <person name="Tu H."/>
            <person name="Salamov A."/>
            <person name="Lindquist E."/>
            <person name="Shapiro H."/>
            <person name="Lucas S."/>
            <person name="Grigoriev I.V."/>
            <person name="Cande W.Z."/>
            <person name="Fulton C."/>
            <person name="Rokhsar D.S."/>
            <person name="Dawson S.C."/>
        </authorList>
    </citation>
    <scope>NUCLEOTIDE SEQUENCE [LARGE SCALE GENOMIC DNA]</scope>
    <source>
        <strain evidence="2 3">NEG-M</strain>
    </source>
</reference>
<evidence type="ECO:0000313" key="3">
    <source>
        <dbReference type="Proteomes" id="UP000006671"/>
    </source>
</evidence>
<evidence type="ECO:0000256" key="1">
    <source>
        <dbReference type="SAM" id="MobiDB-lite"/>
    </source>
</evidence>
<dbReference type="OrthoDB" id="10492391at2759"/>